<keyword evidence="1" id="KW-0732">Signal</keyword>
<evidence type="ECO:0000313" key="5">
    <source>
        <dbReference type="Proteomes" id="UP001326715"/>
    </source>
</evidence>
<reference evidence="3 5" key="2">
    <citation type="submission" date="2023-11" db="EMBL/GenBank/DDBJ databases">
        <title>MicrobeMod: A computational toolkit for identifying prokaryotic methylation and restriction-modification with nanopore sequencing.</title>
        <authorList>
            <person name="Crits-Christoph A."/>
            <person name="Kang S.C."/>
            <person name="Lee H."/>
            <person name="Ostrov N."/>
        </authorList>
    </citation>
    <scope>NUCLEOTIDE SEQUENCE [LARGE SCALE GENOMIC DNA]</scope>
    <source>
        <strain evidence="3 5">ATCC 23090</strain>
    </source>
</reference>
<reference evidence="2 4" key="1">
    <citation type="submission" date="2016-11" db="EMBL/GenBank/DDBJ databases">
        <authorList>
            <person name="Jaros S."/>
            <person name="Januszkiewicz K."/>
            <person name="Wedrychowicz H."/>
        </authorList>
    </citation>
    <scope>NUCLEOTIDE SEQUENCE [LARGE SCALE GENOMIC DNA]</scope>
    <source>
        <strain evidence="2 4">DSM 784</strain>
    </source>
</reference>
<dbReference type="Proteomes" id="UP000183788">
    <property type="component" value="Unassembled WGS sequence"/>
</dbReference>
<evidence type="ECO:0000313" key="4">
    <source>
        <dbReference type="Proteomes" id="UP000183788"/>
    </source>
</evidence>
<dbReference type="EMBL" id="FPIZ01000028">
    <property type="protein sequence ID" value="SFW86252.1"/>
    <property type="molecule type" value="Genomic_DNA"/>
</dbReference>
<evidence type="ECO:0000256" key="1">
    <source>
        <dbReference type="SAM" id="SignalP"/>
    </source>
</evidence>
<gene>
    <name evidence="2" type="ORF">SAMN05661012_05870</name>
    <name evidence="3" type="ORF">SR876_00490</name>
</gene>
<feature type="signal peptide" evidence="1">
    <location>
        <begin position="1"/>
        <end position="18"/>
    </location>
</feature>
<name>A0A1K1SPV4_9BACT</name>
<dbReference type="EMBL" id="CP140154">
    <property type="protein sequence ID" value="WQG89955.1"/>
    <property type="molecule type" value="Genomic_DNA"/>
</dbReference>
<evidence type="ECO:0000313" key="2">
    <source>
        <dbReference type="EMBL" id="SFW86252.1"/>
    </source>
</evidence>
<protein>
    <submittedName>
        <fullName evidence="2">Uncharacterized protein</fullName>
    </submittedName>
</protein>
<evidence type="ECO:0000313" key="3">
    <source>
        <dbReference type="EMBL" id="WQG89955.1"/>
    </source>
</evidence>
<feature type="chain" id="PRO_5012588857" evidence="1">
    <location>
        <begin position="19"/>
        <end position="41"/>
    </location>
</feature>
<accession>A0A1K1SPV4</accession>
<organism evidence="2 4">
    <name type="scientific">Chitinophaga sancti</name>
    <dbReference type="NCBI Taxonomy" id="1004"/>
    <lineage>
        <taxon>Bacteria</taxon>
        <taxon>Pseudomonadati</taxon>
        <taxon>Bacteroidota</taxon>
        <taxon>Chitinophagia</taxon>
        <taxon>Chitinophagales</taxon>
        <taxon>Chitinophagaceae</taxon>
        <taxon>Chitinophaga</taxon>
    </lineage>
</organism>
<dbReference type="AlphaFoldDB" id="A0A1K1SPV4"/>
<dbReference type="Proteomes" id="UP001326715">
    <property type="component" value="Chromosome"/>
</dbReference>
<dbReference type="RefSeq" id="WP_262487784.1">
    <property type="nucleotide sequence ID" value="NZ_CP139972.1"/>
</dbReference>
<sequence length="41" mass="4424">MKHLLLVLTVLLTSSTQAQTLFDGDFEKGTSGWVLGNSLMA</sequence>
<keyword evidence="5" id="KW-1185">Reference proteome</keyword>
<proteinExistence type="predicted"/>
<dbReference type="STRING" id="1004.SAMN05661012_05870"/>